<organism evidence="2 3">
    <name type="scientific">Streptomyces marokkonensis</name>
    <dbReference type="NCBI Taxonomy" id="324855"/>
    <lineage>
        <taxon>Bacteria</taxon>
        <taxon>Bacillati</taxon>
        <taxon>Actinomycetota</taxon>
        <taxon>Actinomycetes</taxon>
        <taxon>Kitasatosporales</taxon>
        <taxon>Streptomycetaceae</taxon>
        <taxon>Streptomyces</taxon>
    </lineage>
</organism>
<reference evidence="3" key="1">
    <citation type="journal article" date="2019" name="Int. J. Syst. Evol. Microbiol.">
        <title>The Global Catalogue of Microorganisms (GCM) 10K type strain sequencing project: providing services to taxonomists for standard genome sequencing and annotation.</title>
        <authorList>
            <consortium name="The Broad Institute Genomics Platform"/>
            <consortium name="The Broad Institute Genome Sequencing Center for Infectious Disease"/>
            <person name="Wu L."/>
            <person name="Ma J."/>
        </authorList>
    </citation>
    <scope>NUCLEOTIDE SEQUENCE [LARGE SCALE GENOMIC DNA]</scope>
    <source>
        <strain evidence="3">JCM 17027</strain>
    </source>
</reference>
<evidence type="ECO:0000313" key="2">
    <source>
        <dbReference type="EMBL" id="GAA3959005.1"/>
    </source>
</evidence>
<gene>
    <name evidence="2" type="ORF">GCM10022384_09830</name>
</gene>
<accession>A0ABP7P3C7</accession>
<protein>
    <submittedName>
        <fullName evidence="2">Uncharacterized protein</fullName>
    </submittedName>
</protein>
<dbReference type="EMBL" id="BAABCQ010000012">
    <property type="protein sequence ID" value="GAA3959005.1"/>
    <property type="molecule type" value="Genomic_DNA"/>
</dbReference>
<feature type="compositionally biased region" description="Low complexity" evidence="1">
    <location>
        <begin position="24"/>
        <end position="38"/>
    </location>
</feature>
<name>A0ABP7P3C7_9ACTN</name>
<feature type="region of interest" description="Disordered" evidence="1">
    <location>
        <begin position="9"/>
        <end position="42"/>
    </location>
</feature>
<evidence type="ECO:0000256" key="1">
    <source>
        <dbReference type="SAM" id="MobiDB-lite"/>
    </source>
</evidence>
<dbReference type="Proteomes" id="UP001500034">
    <property type="component" value="Unassembled WGS sequence"/>
</dbReference>
<evidence type="ECO:0000313" key="3">
    <source>
        <dbReference type="Proteomes" id="UP001500034"/>
    </source>
</evidence>
<sequence>MWWCEEAHMTDTDAHTGTGTSLPARSGSAATGAAAGAGQEPVAYRETTRADYAATYTEALDVVPVNQETVVLSGRCPRCGCACTYLHVRRAYRRPSHRAEGIPVICTCETAHPGRPDDETGCGAYWNVRLEQT</sequence>
<comment type="caution">
    <text evidence="2">The sequence shown here is derived from an EMBL/GenBank/DDBJ whole genome shotgun (WGS) entry which is preliminary data.</text>
</comment>
<proteinExistence type="predicted"/>
<keyword evidence="3" id="KW-1185">Reference proteome</keyword>